<dbReference type="GO" id="GO:0000785">
    <property type="term" value="C:chromatin"/>
    <property type="evidence" value="ECO:0007669"/>
    <property type="project" value="TreeGrafter"/>
</dbReference>
<dbReference type="PROSITE" id="PS50014">
    <property type="entry name" value="BROMODOMAIN_2"/>
    <property type="match status" value="1"/>
</dbReference>
<evidence type="ECO:0000313" key="7">
    <source>
        <dbReference type="Proteomes" id="UP000008312"/>
    </source>
</evidence>
<evidence type="ECO:0000259" key="5">
    <source>
        <dbReference type="PROSITE" id="PS51525"/>
    </source>
</evidence>
<accession>D8LVG4</accession>
<dbReference type="AlphaFoldDB" id="D8LVG4"/>
<dbReference type="InterPro" id="IPR038336">
    <property type="entry name" value="NET_sf"/>
</dbReference>
<sequence length="266" mass="30539">MDLGTIQKNIENHVILTRDDFAIAVRKVFDNAFLYNKPQDDVHVMAKTLSEIFEKDFMQMTRRIYEAEPEPSSPIYSNKVQRHSVVPRSRQRQRQRQRLAKGKNAKKVKGKSVSGKSGHRNDVNEEYMKMKNQMNALQSRVDQMKEQMLAMGLKLPSSDTAPPMSVEEKKVLSQEINQFTGERLEYIIKIMQESMQIDTVGSDYELEIDLDTIPNETLRKLQEYVQKCNAGGHGGERGRHASELNSHMGMGNLDVDSDDSVDHDFF</sequence>
<dbReference type="Gene3D" id="1.20.1270.220">
    <property type="match status" value="1"/>
</dbReference>
<dbReference type="InterPro" id="IPR027353">
    <property type="entry name" value="NET_dom"/>
</dbReference>
<name>D8LVG4_BLAHO</name>
<evidence type="ECO:0008006" key="8">
    <source>
        <dbReference type="Google" id="ProtNLM"/>
    </source>
</evidence>
<evidence type="ECO:0000256" key="3">
    <source>
        <dbReference type="SAM" id="MobiDB-lite"/>
    </source>
</evidence>
<evidence type="ECO:0000259" key="4">
    <source>
        <dbReference type="PROSITE" id="PS50014"/>
    </source>
</evidence>
<feature type="domain" description="NET" evidence="5">
    <location>
        <begin position="154"/>
        <end position="236"/>
    </location>
</feature>
<dbReference type="Pfam" id="PF17035">
    <property type="entry name" value="BET"/>
    <property type="match status" value="1"/>
</dbReference>
<dbReference type="GO" id="GO:0006338">
    <property type="term" value="P:chromatin remodeling"/>
    <property type="evidence" value="ECO:0007669"/>
    <property type="project" value="TreeGrafter"/>
</dbReference>
<feature type="domain" description="Bromo" evidence="4">
    <location>
        <begin position="1"/>
        <end position="43"/>
    </location>
</feature>
<dbReference type="RefSeq" id="XP_012893851.1">
    <property type="nucleotide sequence ID" value="XM_013038397.1"/>
</dbReference>
<dbReference type="GO" id="GO:0006355">
    <property type="term" value="P:regulation of DNA-templated transcription"/>
    <property type="evidence" value="ECO:0007669"/>
    <property type="project" value="TreeGrafter"/>
</dbReference>
<proteinExistence type="predicted"/>
<dbReference type="InterPro" id="IPR036427">
    <property type="entry name" value="Bromodomain-like_sf"/>
</dbReference>
<feature type="compositionally biased region" description="Basic residues" evidence="3">
    <location>
        <begin position="89"/>
        <end position="110"/>
    </location>
</feature>
<dbReference type="Gene3D" id="1.20.920.10">
    <property type="entry name" value="Bromodomain-like"/>
    <property type="match status" value="1"/>
</dbReference>
<dbReference type="SUPFAM" id="SSF47370">
    <property type="entry name" value="Bromodomain"/>
    <property type="match status" value="1"/>
</dbReference>
<dbReference type="GeneID" id="24917534"/>
<gene>
    <name evidence="6" type="ORF">GSBLH_T00000217001</name>
</gene>
<feature type="region of interest" description="Disordered" evidence="3">
    <location>
        <begin position="69"/>
        <end position="123"/>
    </location>
</feature>
<dbReference type="PANTHER" id="PTHR22880:SF225">
    <property type="entry name" value="BROMODOMAIN-CONTAINING PROTEIN BET-1-RELATED"/>
    <property type="match status" value="1"/>
</dbReference>
<evidence type="ECO:0000256" key="1">
    <source>
        <dbReference type="ARBA" id="ARBA00023117"/>
    </source>
</evidence>
<organism evidence="6">
    <name type="scientific">Blastocystis hominis</name>
    <dbReference type="NCBI Taxonomy" id="12968"/>
    <lineage>
        <taxon>Eukaryota</taxon>
        <taxon>Sar</taxon>
        <taxon>Stramenopiles</taxon>
        <taxon>Bigyra</taxon>
        <taxon>Opalozoa</taxon>
        <taxon>Opalinata</taxon>
        <taxon>Blastocystidae</taxon>
        <taxon>Blastocystis</taxon>
    </lineage>
</organism>
<dbReference type="Proteomes" id="UP000008312">
    <property type="component" value="Unassembled WGS sequence"/>
</dbReference>
<dbReference type="OrthoDB" id="21449at2759"/>
<dbReference type="GO" id="GO:0005634">
    <property type="term" value="C:nucleus"/>
    <property type="evidence" value="ECO:0007669"/>
    <property type="project" value="TreeGrafter"/>
</dbReference>
<reference evidence="6" key="1">
    <citation type="submission" date="2010-02" db="EMBL/GenBank/DDBJ databases">
        <title>Sequencing and annotation of the Blastocystis hominis genome.</title>
        <authorList>
            <person name="Wincker P."/>
        </authorList>
    </citation>
    <scope>NUCLEOTIDE SEQUENCE</scope>
    <source>
        <strain evidence="6">Singapore isolate B</strain>
    </source>
</reference>
<keyword evidence="1 2" id="KW-0103">Bromodomain</keyword>
<dbReference type="InParanoid" id="D8LVG4"/>
<dbReference type="Pfam" id="PF00439">
    <property type="entry name" value="Bromodomain"/>
    <property type="match status" value="1"/>
</dbReference>
<feature type="region of interest" description="Disordered" evidence="3">
    <location>
        <begin position="230"/>
        <end position="255"/>
    </location>
</feature>
<dbReference type="PANTHER" id="PTHR22880">
    <property type="entry name" value="FALZ-RELATED BROMODOMAIN-CONTAINING PROTEINS"/>
    <property type="match status" value="1"/>
</dbReference>
<dbReference type="OMA" id="QMTRRIY"/>
<dbReference type="PROSITE" id="PS51525">
    <property type="entry name" value="NET"/>
    <property type="match status" value="1"/>
</dbReference>
<dbReference type="EMBL" id="FN668638">
    <property type="protein sequence ID" value="CBK19803.2"/>
    <property type="molecule type" value="Genomic_DNA"/>
</dbReference>
<keyword evidence="7" id="KW-1185">Reference proteome</keyword>
<dbReference type="InterPro" id="IPR050935">
    <property type="entry name" value="Bromo_chromatin_reader"/>
</dbReference>
<dbReference type="InterPro" id="IPR001487">
    <property type="entry name" value="Bromodomain"/>
</dbReference>
<evidence type="ECO:0000313" key="6">
    <source>
        <dbReference type="EMBL" id="CBK19803.2"/>
    </source>
</evidence>
<protein>
    <recommendedName>
        <fullName evidence="8">NET domain-containing protein</fullName>
    </recommendedName>
</protein>
<evidence type="ECO:0000256" key="2">
    <source>
        <dbReference type="PROSITE-ProRule" id="PRU00035"/>
    </source>
</evidence>